<name>A0AAD2DXZ8_9LAMI</name>
<dbReference type="Proteomes" id="UP000834106">
    <property type="component" value="Chromosome 10"/>
</dbReference>
<dbReference type="EMBL" id="OU503045">
    <property type="protein sequence ID" value="CAI9769959.1"/>
    <property type="molecule type" value="Genomic_DNA"/>
</dbReference>
<evidence type="ECO:0000313" key="1">
    <source>
        <dbReference type="EMBL" id="CAI9769959.1"/>
    </source>
</evidence>
<proteinExistence type="predicted"/>
<evidence type="ECO:0000313" key="2">
    <source>
        <dbReference type="Proteomes" id="UP000834106"/>
    </source>
</evidence>
<protein>
    <submittedName>
        <fullName evidence="1">Uncharacterized protein</fullName>
    </submittedName>
</protein>
<gene>
    <name evidence="1" type="ORF">FPE_LOCUS16331</name>
</gene>
<dbReference type="AlphaFoldDB" id="A0AAD2DXZ8"/>
<sequence length="100" mass="11020">MVQHDKKLHIGCNLCKILITASSKAAITIEDDSSNSNGINDIRHPTVEGQKCRRFGGQYQEAVRGRGVDVKAGLLVSVYRFMDDSGIIWDGNYGGFYALE</sequence>
<organism evidence="1 2">
    <name type="scientific">Fraxinus pennsylvanica</name>
    <dbReference type="NCBI Taxonomy" id="56036"/>
    <lineage>
        <taxon>Eukaryota</taxon>
        <taxon>Viridiplantae</taxon>
        <taxon>Streptophyta</taxon>
        <taxon>Embryophyta</taxon>
        <taxon>Tracheophyta</taxon>
        <taxon>Spermatophyta</taxon>
        <taxon>Magnoliopsida</taxon>
        <taxon>eudicotyledons</taxon>
        <taxon>Gunneridae</taxon>
        <taxon>Pentapetalae</taxon>
        <taxon>asterids</taxon>
        <taxon>lamiids</taxon>
        <taxon>Lamiales</taxon>
        <taxon>Oleaceae</taxon>
        <taxon>Oleeae</taxon>
        <taxon>Fraxinus</taxon>
    </lineage>
</organism>
<reference evidence="1" key="1">
    <citation type="submission" date="2023-05" db="EMBL/GenBank/DDBJ databases">
        <authorList>
            <person name="Huff M."/>
        </authorList>
    </citation>
    <scope>NUCLEOTIDE SEQUENCE</scope>
</reference>
<keyword evidence="2" id="KW-1185">Reference proteome</keyword>
<accession>A0AAD2DXZ8</accession>